<proteinExistence type="predicted"/>
<accession>A0A9D4JRI0</accession>
<keyword evidence="3" id="KW-1185">Reference proteome</keyword>
<organism evidence="2 3">
    <name type="scientific">Dreissena polymorpha</name>
    <name type="common">Zebra mussel</name>
    <name type="synonym">Mytilus polymorpha</name>
    <dbReference type="NCBI Taxonomy" id="45954"/>
    <lineage>
        <taxon>Eukaryota</taxon>
        <taxon>Metazoa</taxon>
        <taxon>Spiralia</taxon>
        <taxon>Lophotrochozoa</taxon>
        <taxon>Mollusca</taxon>
        <taxon>Bivalvia</taxon>
        <taxon>Autobranchia</taxon>
        <taxon>Heteroconchia</taxon>
        <taxon>Euheterodonta</taxon>
        <taxon>Imparidentia</taxon>
        <taxon>Neoheterodontei</taxon>
        <taxon>Myida</taxon>
        <taxon>Dreissenoidea</taxon>
        <taxon>Dreissenidae</taxon>
        <taxon>Dreissena</taxon>
    </lineage>
</organism>
<evidence type="ECO:0000313" key="3">
    <source>
        <dbReference type="Proteomes" id="UP000828390"/>
    </source>
</evidence>
<sequence length="70" mass="8105">MYSGLTRTGSQTLHCTKEWAGQPIADAKEQYGCLQHSQEEDQQFLTWTAQDRDRWHLLLKHVRAGHVDVP</sequence>
<dbReference type="AlphaFoldDB" id="A0A9D4JRI0"/>
<reference evidence="2" key="2">
    <citation type="submission" date="2020-11" db="EMBL/GenBank/DDBJ databases">
        <authorList>
            <person name="McCartney M.A."/>
            <person name="Auch B."/>
            <person name="Kono T."/>
            <person name="Mallez S."/>
            <person name="Becker A."/>
            <person name="Gohl D.M."/>
            <person name="Silverstein K.A.T."/>
            <person name="Koren S."/>
            <person name="Bechman K.B."/>
            <person name="Herman A."/>
            <person name="Abrahante J.E."/>
            <person name="Garbe J."/>
        </authorList>
    </citation>
    <scope>NUCLEOTIDE SEQUENCE</scope>
    <source>
        <strain evidence="2">Duluth1</strain>
        <tissue evidence="2">Whole animal</tissue>
    </source>
</reference>
<evidence type="ECO:0000313" key="2">
    <source>
        <dbReference type="EMBL" id="KAH3818118.1"/>
    </source>
</evidence>
<evidence type="ECO:0000313" key="1">
    <source>
        <dbReference type="EMBL" id="KAH3810104.1"/>
    </source>
</evidence>
<dbReference type="Proteomes" id="UP000828390">
    <property type="component" value="Unassembled WGS sequence"/>
</dbReference>
<dbReference type="EMBL" id="JAIWYP010000005">
    <property type="protein sequence ID" value="KAH3818118.1"/>
    <property type="molecule type" value="Genomic_DNA"/>
</dbReference>
<comment type="caution">
    <text evidence="2">The sequence shown here is derived from an EMBL/GenBank/DDBJ whole genome shotgun (WGS) entry which is preliminary data.</text>
</comment>
<gene>
    <name evidence="2" type="ORF">DPMN_119714</name>
    <name evidence="1" type="ORF">DPMN_138490</name>
</gene>
<protein>
    <submittedName>
        <fullName evidence="2">Uncharacterized protein</fullName>
    </submittedName>
</protein>
<name>A0A9D4JRI0_DREPO</name>
<dbReference type="EMBL" id="JAIWYP010000006">
    <property type="protein sequence ID" value="KAH3810104.1"/>
    <property type="molecule type" value="Genomic_DNA"/>
</dbReference>
<reference evidence="2" key="1">
    <citation type="journal article" date="2019" name="bioRxiv">
        <title>The Genome of the Zebra Mussel, Dreissena polymorpha: A Resource for Invasive Species Research.</title>
        <authorList>
            <person name="McCartney M.A."/>
            <person name="Auch B."/>
            <person name="Kono T."/>
            <person name="Mallez S."/>
            <person name="Zhang Y."/>
            <person name="Obille A."/>
            <person name="Becker A."/>
            <person name="Abrahante J.E."/>
            <person name="Garbe J."/>
            <person name="Badalamenti J.P."/>
            <person name="Herman A."/>
            <person name="Mangelson H."/>
            <person name="Liachko I."/>
            <person name="Sullivan S."/>
            <person name="Sone E.D."/>
            <person name="Koren S."/>
            <person name="Silverstein K.A.T."/>
            <person name="Beckman K.B."/>
            <person name="Gohl D.M."/>
        </authorList>
    </citation>
    <scope>NUCLEOTIDE SEQUENCE</scope>
    <source>
        <strain evidence="2">Duluth1</strain>
        <tissue evidence="2">Whole animal</tissue>
    </source>
</reference>